<keyword evidence="3" id="KW-1185">Reference proteome</keyword>
<sequence length="36" mass="4028">MKRERLIVLIMPEPSHPFTTPDHGPVDRCGSLPGQD</sequence>
<feature type="region of interest" description="Disordered" evidence="1">
    <location>
        <begin position="13"/>
        <end position="36"/>
    </location>
</feature>
<gene>
    <name evidence="2" type="ORF">PPSIR1_19934</name>
</gene>
<accession>A6GDT9</accession>
<proteinExistence type="predicted"/>
<evidence type="ECO:0000256" key="1">
    <source>
        <dbReference type="SAM" id="MobiDB-lite"/>
    </source>
</evidence>
<dbReference type="STRING" id="391625.PPSIR1_19934"/>
<dbReference type="Proteomes" id="UP000005801">
    <property type="component" value="Unassembled WGS sequence"/>
</dbReference>
<protein>
    <submittedName>
        <fullName evidence="2">Uncharacterized protein</fullName>
    </submittedName>
</protein>
<evidence type="ECO:0000313" key="3">
    <source>
        <dbReference type="Proteomes" id="UP000005801"/>
    </source>
</evidence>
<comment type="caution">
    <text evidence="2">The sequence shown here is derived from an EMBL/GenBank/DDBJ whole genome shotgun (WGS) entry which is preliminary data.</text>
</comment>
<evidence type="ECO:0000313" key="2">
    <source>
        <dbReference type="EMBL" id="EDM75978.1"/>
    </source>
</evidence>
<dbReference type="AlphaFoldDB" id="A6GDT9"/>
<name>A6GDT9_9BACT</name>
<dbReference type="EMBL" id="ABCS01000076">
    <property type="protein sequence ID" value="EDM75978.1"/>
    <property type="molecule type" value="Genomic_DNA"/>
</dbReference>
<reference evidence="2 3" key="1">
    <citation type="submission" date="2007-06" db="EMBL/GenBank/DDBJ databases">
        <authorList>
            <person name="Shimkets L."/>
            <person name="Ferriera S."/>
            <person name="Johnson J."/>
            <person name="Kravitz S."/>
            <person name="Beeson K."/>
            <person name="Sutton G."/>
            <person name="Rogers Y.-H."/>
            <person name="Friedman R."/>
            <person name="Frazier M."/>
            <person name="Venter J.C."/>
        </authorList>
    </citation>
    <scope>NUCLEOTIDE SEQUENCE [LARGE SCALE GENOMIC DNA]</scope>
    <source>
        <strain evidence="2 3">SIR-1</strain>
    </source>
</reference>
<organism evidence="2 3">
    <name type="scientific">Plesiocystis pacifica SIR-1</name>
    <dbReference type="NCBI Taxonomy" id="391625"/>
    <lineage>
        <taxon>Bacteria</taxon>
        <taxon>Pseudomonadati</taxon>
        <taxon>Myxococcota</taxon>
        <taxon>Polyangia</taxon>
        <taxon>Nannocystales</taxon>
        <taxon>Nannocystaceae</taxon>
        <taxon>Plesiocystis</taxon>
    </lineage>
</organism>